<dbReference type="EMBL" id="ADMT01000181">
    <property type="protein sequence ID" value="EFF82293.1"/>
    <property type="molecule type" value="Genomic_DNA"/>
</dbReference>
<name>D4XR74_ACIHA</name>
<evidence type="ECO:0000256" key="1">
    <source>
        <dbReference type="SAM" id="Phobius"/>
    </source>
</evidence>
<organism evidence="2 3">
    <name type="scientific">Acinetobacter haemolyticus ATCC 19194</name>
    <dbReference type="NCBI Taxonomy" id="707232"/>
    <lineage>
        <taxon>Bacteria</taxon>
        <taxon>Pseudomonadati</taxon>
        <taxon>Pseudomonadota</taxon>
        <taxon>Gammaproteobacteria</taxon>
        <taxon>Moraxellales</taxon>
        <taxon>Moraxellaceae</taxon>
        <taxon>Acinetobacter</taxon>
    </lineage>
</organism>
<evidence type="ECO:0000313" key="2">
    <source>
        <dbReference type="EMBL" id="EFF82293.1"/>
    </source>
</evidence>
<gene>
    <name evidence="2" type="ORF">HMP0015_2216</name>
</gene>
<proteinExistence type="predicted"/>
<keyword evidence="1" id="KW-1133">Transmembrane helix</keyword>
<dbReference type="AlphaFoldDB" id="D4XR74"/>
<evidence type="ECO:0000313" key="3">
    <source>
        <dbReference type="Proteomes" id="UP000003085"/>
    </source>
</evidence>
<reference evidence="3" key="1">
    <citation type="submission" date="2010-03" db="EMBL/GenBank/DDBJ databases">
        <title>Complete sequence of Mobiluncus curtisii ATCC 43063.</title>
        <authorList>
            <person name="Muzny D."/>
            <person name="Qin X."/>
            <person name="Deng J."/>
            <person name="Jiang H."/>
            <person name="Liu Y."/>
            <person name="Qu J."/>
            <person name="Song X.-Z."/>
            <person name="Zhang L."/>
            <person name="Thornton R."/>
            <person name="Coyle M."/>
            <person name="Francisco L."/>
            <person name="Jackson L."/>
            <person name="Javaid M."/>
            <person name="Korchina V."/>
            <person name="Kovar C."/>
            <person name="Mata R."/>
            <person name="Mathew T."/>
            <person name="Ngo R."/>
            <person name="Nguyen L."/>
            <person name="Nguyen N."/>
            <person name="Okwuonu G."/>
            <person name="Ongeri F."/>
            <person name="Pham C."/>
            <person name="Simmons D."/>
            <person name="Wilczek-Boney K."/>
            <person name="Hale W."/>
            <person name="Jakkamsetti A."/>
            <person name="Pham P."/>
            <person name="Ruth R."/>
            <person name="San Lucas F."/>
            <person name="Warren J."/>
            <person name="Zhang J."/>
            <person name="Zhao Z."/>
            <person name="Zhou C."/>
            <person name="Zhu D."/>
            <person name="Lee S."/>
            <person name="Bess C."/>
            <person name="Blankenburg K."/>
            <person name="Forbes L."/>
            <person name="Fu Q."/>
            <person name="Gubbala S."/>
            <person name="Hirani K."/>
            <person name="Jayaseelan J.C."/>
            <person name="Lara F."/>
            <person name="Munidasa M."/>
            <person name="Palculict T."/>
            <person name="Patil S."/>
            <person name="Pu L.-L."/>
            <person name="Saada N."/>
            <person name="Tang L."/>
            <person name="Weissenberger G."/>
            <person name="Zhu Y."/>
            <person name="Hemphill L."/>
            <person name="Shang Y."/>
            <person name="Youmans B."/>
            <person name="Ayvaz T."/>
            <person name="Ross M."/>
            <person name="Santibanez J."/>
            <person name="Aqrawi P."/>
            <person name="Gross S."/>
            <person name="Joshi V."/>
            <person name="Fowler G."/>
            <person name="Nazareth L."/>
            <person name="Reid J."/>
            <person name="Worley K."/>
            <person name="Petrosino J."/>
            <person name="Highlander S."/>
            <person name="Gibbs R."/>
            <person name="Gibbs R."/>
        </authorList>
    </citation>
    <scope>NUCLEOTIDE SEQUENCE [LARGE SCALE GENOMIC DNA]</scope>
    <source>
        <strain evidence="3">ATCC 19194</strain>
    </source>
</reference>
<dbReference type="Proteomes" id="UP000003085">
    <property type="component" value="Unassembled WGS sequence"/>
</dbReference>
<sequence>MQSFLFDQLFYIGTWHPIFLIMLFAFGFYLAELSFKKALVIHPIHHFKTGKRLFNSSFGASLSFLITYALNFNFIFYLTFCIFVPYILVSKTYHQAQNGY</sequence>
<feature type="transmembrane region" description="Helical" evidence="1">
    <location>
        <begin position="12"/>
        <end position="31"/>
    </location>
</feature>
<comment type="caution">
    <text evidence="2">The sequence shown here is derived from an EMBL/GenBank/DDBJ whole genome shotgun (WGS) entry which is preliminary data.</text>
</comment>
<feature type="transmembrane region" description="Helical" evidence="1">
    <location>
        <begin position="75"/>
        <end position="93"/>
    </location>
</feature>
<protein>
    <submittedName>
        <fullName evidence="2">Uncharacterized protein</fullName>
    </submittedName>
</protein>
<keyword evidence="1" id="KW-0812">Transmembrane</keyword>
<keyword evidence="1" id="KW-0472">Membrane</keyword>
<accession>D4XR74</accession>
<dbReference type="HOGENOM" id="CLU_2327519_0_0_6"/>